<evidence type="ECO:0000256" key="8">
    <source>
        <dbReference type="ARBA" id="ARBA00023177"/>
    </source>
</evidence>
<feature type="chain" id="PRO_5039195053" description="Ammonium transporter" evidence="11">
    <location>
        <begin position="26"/>
        <end position="428"/>
    </location>
</feature>
<dbReference type="InterPro" id="IPR029020">
    <property type="entry name" value="Ammonium/urea_transptr"/>
</dbReference>
<keyword evidence="6 10" id="KW-1133">Transmembrane helix</keyword>
<dbReference type="NCBIfam" id="TIGR00836">
    <property type="entry name" value="amt"/>
    <property type="match status" value="1"/>
</dbReference>
<dbReference type="PANTHER" id="PTHR43029:SF10">
    <property type="entry name" value="AMMONIUM TRANSPORTER MEP2"/>
    <property type="match status" value="1"/>
</dbReference>
<feature type="transmembrane region" description="Helical" evidence="10">
    <location>
        <begin position="151"/>
        <end position="173"/>
    </location>
</feature>
<dbReference type="PROSITE" id="PS01219">
    <property type="entry name" value="AMMONIUM_TRANSP"/>
    <property type="match status" value="1"/>
</dbReference>
<dbReference type="OrthoDB" id="9814202at2"/>
<keyword evidence="7 10" id="KW-0472">Membrane</keyword>
<gene>
    <name evidence="13" type="primary">nrgA</name>
    <name evidence="13" type="ORF">SPSYN_01625</name>
</gene>
<dbReference type="Pfam" id="PF00909">
    <property type="entry name" value="Ammonium_transp"/>
    <property type="match status" value="1"/>
</dbReference>
<feature type="transmembrane region" description="Helical" evidence="10">
    <location>
        <begin position="245"/>
        <end position="271"/>
    </location>
</feature>
<dbReference type="AlphaFoldDB" id="A0A9D3AZ59"/>
<feature type="transmembrane region" description="Helical" evidence="10">
    <location>
        <begin position="309"/>
        <end position="326"/>
    </location>
</feature>
<dbReference type="GO" id="GO:0005886">
    <property type="term" value="C:plasma membrane"/>
    <property type="evidence" value="ECO:0007669"/>
    <property type="project" value="UniProtKB-SubCell"/>
</dbReference>
<evidence type="ECO:0000256" key="7">
    <source>
        <dbReference type="ARBA" id="ARBA00023136"/>
    </source>
</evidence>
<evidence type="ECO:0000256" key="3">
    <source>
        <dbReference type="ARBA" id="ARBA00022448"/>
    </source>
</evidence>
<evidence type="ECO:0000256" key="6">
    <source>
        <dbReference type="ARBA" id="ARBA00022989"/>
    </source>
</evidence>
<accession>A0A9D3AZ59</accession>
<dbReference type="InterPro" id="IPR024041">
    <property type="entry name" value="NH4_transpt_AmtB-like_dom"/>
</dbReference>
<reference evidence="13" key="1">
    <citation type="submission" date="2016-02" db="EMBL/GenBank/DDBJ databases">
        <title>Draft Genome Sequence of Sporotomaculum syntrophicum Strain FB, a Syntrophic Benzoate Degrader.</title>
        <authorList>
            <person name="Nobu M.K."/>
            <person name="Narihiro T."/>
            <person name="Qiu Y.-L."/>
            <person name="Ohashi A."/>
            <person name="Liu W.-T."/>
            <person name="Yuji S."/>
        </authorList>
    </citation>
    <scope>NUCLEOTIDE SEQUENCE</scope>
    <source>
        <strain evidence="13">FB</strain>
    </source>
</reference>
<proteinExistence type="inferred from homology"/>
<dbReference type="Proteomes" id="UP000798488">
    <property type="component" value="Unassembled WGS sequence"/>
</dbReference>
<feature type="transmembrane region" description="Helical" evidence="10">
    <location>
        <begin position="371"/>
        <end position="395"/>
    </location>
</feature>
<feature type="transmembrane region" description="Helical" evidence="10">
    <location>
        <begin position="283"/>
        <end position="303"/>
    </location>
</feature>
<dbReference type="RefSeq" id="WP_161821940.1">
    <property type="nucleotide sequence ID" value="NZ_LSRS01000003.1"/>
</dbReference>
<feature type="transmembrane region" description="Helical" evidence="10">
    <location>
        <begin position="338"/>
        <end position="359"/>
    </location>
</feature>
<evidence type="ECO:0000259" key="12">
    <source>
        <dbReference type="Pfam" id="PF00909"/>
    </source>
</evidence>
<evidence type="ECO:0000256" key="10">
    <source>
        <dbReference type="RuleBase" id="RU362002"/>
    </source>
</evidence>
<feature type="transmembrane region" description="Helical" evidence="10">
    <location>
        <begin position="68"/>
        <end position="86"/>
    </location>
</feature>
<keyword evidence="11" id="KW-0732">Signal</keyword>
<name>A0A9D3AZ59_9FIRM</name>
<protein>
    <recommendedName>
        <fullName evidence="9 10">Ammonium transporter</fullName>
    </recommendedName>
</protein>
<feature type="transmembrane region" description="Helical" evidence="10">
    <location>
        <begin position="35"/>
        <end position="56"/>
    </location>
</feature>
<keyword evidence="4" id="KW-1003">Cell membrane</keyword>
<evidence type="ECO:0000256" key="4">
    <source>
        <dbReference type="ARBA" id="ARBA00022475"/>
    </source>
</evidence>
<keyword evidence="5 10" id="KW-0812">Transmembrane</keyword>
<feature type="domain" description="Ammonium transporter AmtB-like" evidence="12">
    <location>
        <begin position="36"/>
        <end position="425"/>
    </location>
</feature>
<dbReference type="SUPFAM" id="SSF111352">
    <property type="entry name" value="Ammonium transporter"/>
    <property type="match status" value="1"/>
</dbReference>
<keyword evidence="3 10" id="KW-0813">Transport</keyword>
<dbReference type="InterPro" id="IPR001905">
    <property type="entry name" value="Ammonium_transpt"/>
</dbReference>
<evidence type="ECO:0000256" key="2">
    <source>
        <dbReference type="ARBA" id="ARBA00005887"/>
    </source>
</evidence>
<evidence type="ECO:0000256" key="5">
    <source>
        <dbReference type="ARBA" id="ARBA00022692"/>
    </source>
</evidence>
<evidence type="ECO:0000256" key="1">
    <source>
        <dbReference type="ARBA" id="ARBA00004651"/>
    </source>
</evidence>
<comment type="caution">
    <text evidence="13">The sequence shown here is derived from an EMBL/GenBank/DDBJ whole genome shotgun (WGS) entry which is preliminary data.</text>
</comment>
<dbReference type="EMBL" id="LSRS01000003">
    <property type="protein sequence ID" value="KAF1085483.1"/>
    <property type="molecule type" value="Genomic_DNA"/>
</dbReference>
<comment type="subcellular location">
    <subcellularLocation>
        <location evidence="1 10">Cell membrane</location>
        <topology evidence="1 10">Multi-pass membrane protein</topology>
    </subcellularLocation>
</comment>
<dbReference type="Gene3D" id="1.10.3430.10">
    <property type="entry name" value="Ammonium transporter AmtB like domains"/>
    <property type="match status" value="1"/>
</dbReference>
<keyword evidence="8 10" id="KW-0924">Ammonia transport</keyword>
<dbReference type="PANTHER" id="PTHR43029">
    <property type="entry name" value="AMMONIUM TRANSPORTER MEP2"/>
    <property type="match status" value="1"/>
</dbReference>
<feature type="signal peptide" evidence="11">
    <location>
        <begin position="1"/>
        <end position="25"/>
    </location>
</feature>
<organism evidence="13 14">
    <name type="scientific">Sporotomaculum syntrophicum</name>
    <dbReference type="NCBI Taxonomy" id="182264"/>
    <lineage>
        <taxon>Bacteria</taxon>
        <taxon>Bacillati</taxon>
        <taxon>Bacillota</taxon>
        <taxon>Clostridia</taxon>
        <taxon>Eubacteriales</taxon>
        <taxon>Desulfallaceae</taxon>
        <taxon>Sporotomaculum</taxon>
    </lineage>
</organism>
<keyword evidence="14" id="KW-1185">Reference proteome</keyword>
<comment type="similarity">
    <text evidence="2 10">Belongs to the ammonia transporter channel (TC 1.A.11.2) family.</text>
</comment>
<feature type="transmembrane region" description="Helical" evidence="10">
    <location>
        <begin position="185"/>
        <end position="206"/>
    </location>
</feature>
<evidence type="ECO:0000313" key="13">
    <source>
        <dbReference type="EMBL" id="KAF1085483.1"/>
    </source>
</evidence>
<evidence type="ECO:0000313" key="14">
    <source>
        <dbReference type="Proteomes" id="UP000798488"/>
    </source>
</evidence>
<feature type="transmembrane region" description="Helical" evidence="10">
    <location>
        <begin position="123"/>
        <end position="144"/>
    </location>
</feature>
<evidence type="ECO:0000256" key="9">
    <source>
        <dbReference type="ARBA" id="ARBA00050025"/>
    </source>
</evidence>
<evidence type="ECO:0000256" key="11">
    <source>
        <dbReference type="SAM" id="SignalP"/>
    </source>
</evidence>
<dbReference type="GO" id="GO:0008519">
    <property type="term" value="F:ammonium channel activity"/>
    <property type="evidence" value="ECO:0007669"/>
    <property type="project" value="InterPro"/>
</dbReference>
<dbReference type="FunFam" id="1.10.3430.10:FF:000007">
    <property type="entry name" value="Ammonium transporter"/>
    <property type="match status" value="1"/>
</dbReference>
<sequence length="428" mass="45708">MKKRLGIITLLVVMMLFLCPVFAWAVEEGIDTGDTAWVIISTALVFLMIPGISLFYGGMVRQKNVLNTLMMSFICLGVVTILWLIYGYSLAFGTDIGKFTGDLSYLGLKGVGLEPIGTIPHRLFVVFQMMFAILTPALITGAIVERMRFPAFVLFLMLWTTLVYDPICHWVWGGGWLMQLGALDFAGGTVVHISSGVSALVAALVLGRRKGYGTEPMVPHNIPCVVLGAALLWFGWFGFNSGSALAANGLAVSVFLNTQVATGAALMSWVLVEWLRHGKPTMLGAASGAIAGLVAITPACAFVNPMGSLAIGLVSGALCYFTVSYVKVRMGYDDSLDVFGIHGAGGIWGALATGLFSVAEGAEGLFYGNVAQFAIQAFSVVTTVVFASVMTFLILMAVGTVTRLRVDDEAEATGLDVNEHSERAYTFN</sequence>
<feature type="transmembrane region" description="Helical" evidence="10">
    <location>
        <begin position="218"/>
        <end position="239"/>
    </location>
</feature>
<dbReference type="InterPro" id="IPR018047">
    <property type="entry name" value="Ammonium_transpt_CS"/>
</dbReference>